<name>A0A8J2RYK2_9CRUS</name>
<feature type="transmembrane region" description="Helical" evidence="2">
    <location>
        <begin position="210"/>
        <end position="229"/>
    </location>
</feature>
<dbReference type="Proteomes" id="UP000789390">
    <property type="component" value="Unassembled WGS sequence"/>
</dbReference>
<gene>
    <name evidence="3" type="ORF">DGAL_LOCUS15074</name>
</gene>
<reference evidence="3" key="1">
    <citation type="submission" date="2021-11" db="EMBL/GenBank/DDBJ databases">
        <authorList>
            <person name="Schell T."/>
        </authorList>
    </citation>
    <scope>NUCLEOTIDE SEQUENCE</scope>
    <source>
        <strain evidence="3">M5</strain>
    </source>
</reference>
<evidence type="ECO:0000256" key="1">
    <source>
        <dbReference type="SAM" id="MobiDB-lite"/>
    </source>
</evidence>
<feature type="compositionally biased region" description="Pro residues" evidence="1">
    <location>
        <begin position="61"/>
        <end position="72"/>
    </location>
</feature>
<dbReference type="AlphaFoldDB" id="A0A8J2RYK2"/>
<feature type="region of interest" description="Disordered" evidence="1">
    <location>
        <begin position="41"/>
        <end position="77"/>
    </location>
</feature>
<proteinExistence type="predicted"/>
<feature type="transmembrane region" description="Helical" evidence="2">
    <location>
        <begin position="177"/>
        <end position="198"/>
    </location>
</feature>
<keyword evidence="2" id="KW-0812">Transmembrane</keyword>
<keyword evidence="2" id="KW-1133">Transmembrane helix</keyword>
<evidence type="ECO:0000313" key="3">
    <source>
        <dbReference type="EMBL" id="CAH0111428.1"/>
    </source>
</evidence>
<evidence type="ECO:0000313" key="4">
    <source>
        <dbReference type="Proteomes" id="UP000789390"/>
    </source>
</evidence>
<evidence type="ECO:0008006" key="5">
    <source>
        <dbReference type="Google" id="ProtNLM"/>
    </source>
</evidence>
<accession>A0A8J2RYK2</accession>
<feature type="transmembrane region" description="Helical" evidence="2">
    <location>
        <begin position="332"/>
        <end position="356"/>
    </location>
</feature>
<keyword evidence="4" id="KW-1185">Reference proteome</keyword>
<dbReference type="PANTHER" id="PTHR15260">
    <property type="entry name" value="SARCOSPAN"/>
    <property type="match status" value="1"/>
</dbReference>
<feature type="compositionally biased region" description="Low complexity" evidence="1">
    <location>
        <begin position="41"/>
        <end position="60"/>
    </location>
</feature>
<keyword evidence="2" id="KW-0472">Membrane</keyword>
<protein>
    <recommendedName>
        <fullName evidence="5">Sarcospan</fullName>
    </recommendedName>
</protein>
<evidence type="ECO:0000256" key="2">
    <source>
        <dbReference type="SAM" id="Phobius"/>
    </source>
</evidence>
<dbReference type="OrthoDB" id="7685256at2759"/>
<feature type="transmembrane region" description="Helical" evidence="2">
    <location>
        <begin position="250"/>
        <end position="272"/>
    </location>
</feature>
<comment type="caution">
    <text evidence="3">The sequence shown here is derived from an EMBL/GenBank/DDBJ whole genome shotgun (WGS) entry which is preliminary data.</text>
</comment>
<dbReference type="InterPro" id="IPR030429">
    <property type="entry name" value="Sarcospan"/>
</dbReference>
<dbReference type="GO" id="GO:0016010">
    <property type="term" value="C:dystrophin-associated glycoprotein complex"/>
    <property type="evidence" value="ECO:0007669"/>
    <property type="project" value="InterPro"/>
</dbReference>
<dbReference type="GO" id="GO:0042383">
    <property type="term" value="C:sarcolemma"/>
    <property type="evidence" value="ECO:0007669"/>
    <property type="project" value="TreeGrafter"/>
</dbReference>
<dbReference type="EMBL" id="CAKKLH010000314">
    <property type="protein sequence ID" value="CAH0111428.1"/>
    <property type="molecule type" value="Genomic_DNA"/>
</dbReference>
<dbReference type="PANTHER" id="PTHR15260:SF1">
    <property type="entry name" value="SARCOSPAN"/>
    <property type="match status" value="1"/>
</dbReference>
<organism evidence="3 4">
    <name type="scientific">Daphnia galeata</name>
    <dbReference type="NCBI Taxonomy" id="27404"/>
    <lineage>
        <taxon>Eukaryota</taxon>
        <taxon>Metazoa</taxon>
        <taxon>Ecdysozoa</taxon>
        <taxon>Arthropoda</taxon>
        <taxon>Crustacea</taxon>
        <taxon>Branchiopoda</taxon>
        <taxon>Diplostraca</taxon>
        <taxon>Cladocera</taxon>
        <taxon>Anomopoda</taxon>
        <taxon>Daphniidae</taxon>
        <taxon>Daphnia</taxon>
    </lineage>
</organism>
<sequence length="383" mass="42202">MEPPASAGMTGIRGTQRPRSLCDSKLLSVTPHGLHHHHFVQQQQQQLTGGQQQQQQLVVKRPPPPLPLSPPREPSKYRGSWPNMIYYGGGNDQLQQDADAFVRLEQQKRAPSMAGLMNTTVPQRLVVRPSLRTGPRHTPTRNSLRHSRMICLSQQQGKVPRKYLPPVIHHYRTGSTLVVIQVLLGSVLLALAFHLLLWSPQLNIRDIPHWSGISVMLSGVFGLFLLCCCRKQYPGMRGGCCVFVVRVQYIICNACLAMVATAACVCACVFASVHVSQLMTMECQSPTVNATLTGTAEIQPNSTCLCIGGELLDEIFTYDPLSCSEVLELLPIYLSASAVTNGLAVLVSSCYIVLLWSNRFAYTYAGLKLSEFNANAAMPSLYQ</sequence>